<dbReference type="PANTHER" id="PTHR24567:SF58">
    <property type="entry name" value="CYCLIC AMP-BINDING REGULATORY PROTEIN"/>
    <property type="match status" value="1"/>
</dbReference>
<dbReference type="SUPFAM" id="SSF51206">
    <property type="entry name" value="cAMP-binding domain-like"/>
    <property type="match status" value="1"/>
</dbReference>
<dbReference type="InterPro" id="IPR000595">
    <property type="entry name" value="cNMP-bd_dom"/>
</dbReference>
<dbReference type="Proteomes" id="UP000466864">
    <property type="component" value="Unassembled WGS sequence"/>
</dbReference>
<dbReference type="PROSITE" id="PS51063">
    <property type="entry name" value="HTH_CRP_2"/>
    <property type="match status" value="1"/>
</dbReference>
<dbReference type="SUPFAM" id="SSF46785">
    <property type="entry name" value="Winged helix' DNA-binding domain"/>
    <property type="match status" value="1"/>
</dbReference>
<dbReference type="Pfam" id="PF00027">
    <property type="entry name" value="cNMP_binding"/>
    <property type="match status" value="1"/>
</dbReference>
<accession>A0A7X2P7E2</accession>
<keyword evidence="7" id="KW-1185">Reference proteome</keyword>
<evidence type="ECO:0000259" key="4">
    <source>
        <dbReference type="PROSITE" id="PS50042"/>
    </source>
</evidence>
<dbReference type="PROSITE" id="PS50042">
    <property type="entry name" value="CNMP_BINDING_3"/>
    <property type="match status" value="1"/>
</dbReference>
<name>A0A7X2P7E2_9FIRM</name>
<dbReference type="Pfam" id="PF13545">
    <property type="entry name" value="HTH_Crp_2"/>
    <property type="match status" value="1"/>
</dbReference>
<protein>
    <submittedName>
        <fullName evidence="6">Crp/Fnr family transcriptional regulator</fullName>
    </submittedName>
</protein>
<keyword evidence="3" id="KW-0804">Transcription</keyword>
<dbReference type="InterPro" id="IPR018490">
    <property type="entry name" value="cNMP-bd_dom_sf"/>
</dbReference>
<dbReference type="InterPro" id="IPR050397">
    <property type="entry name" value="Env_Response_Regulators"/>
</dbReference>
<sequence>MEENDLQIIRQSPLFRSLDEEQVRNVLQEGFSTVRAFGRGERVFSESDRPDKIRILLSGEVTVAKDTPGGKRSVLAVIDRPGDMFGEIYAFRNLDSYGMYAECTESSRILSLDICVLQIPVREEVGRKQEFRDMRDMETALKISSSLLQIFAEKAFQMNRRLRILGGTSIREKVARYLLDRQKSGNRVAVMSREDLADYLNVTRPSLSREISAMIHDGILAACGHDLVILDQKALEEYA</sequence>
<reference evidence="6 7" key="1">
    <citation type="submission" date="2019-08" db="EMBL/GenBank/DDBJ databases">
        <title>In-depth cultivation of the pig gut microbiome towards novel bacterial diversity and tailored functional studies.</title>
        <authorList>
            <person name="Wylensek D."/>
            <person name="Hitch T.C.A."/>
            <person name="Clavel T."/>
        </authorList>
    </citation>
    <scope>NUCLEOTIDE SEQUENCE [LARGE SCALE GENOMIC DNA]</scope>
    <source>
        <strain evidence="6 7">Oil+RF-744-WCA-WT-13</strain>
    </source>
</reference>
<evidence type="ECO:0000256" key="3">
    <source>
        <dbReference type="ARBA" id="ARBA00023163"/>
    </source>
</evidence>
<dbReference type="CDD" id="cd00038">
    <property type="entry name" value="CAP_ED"/>
    <property type="match status" value="1"/>
</dbReference>
<evidence type="ECO:0000259" key="5">
    <source>
        <dbReference type="PROSITE" id="PS51063"/>
    </source>
</evidence>
<dbReference type="InterPro" id="IPR014710">
    <property type="entry name" value="RmlC-like_jellyroll"/>
</dbReference>
<evidence type="ECO:0000256" key="2">
    <source>
        <dbReference type="ARBA" id="ARBA00023125"/>
    </source>
</evidence>
<dbReference type="GO" id="GO:0005829">
    <property type="term" value="C:cytosol"/>
    <property type="evidence" value="ECO:0007669"/>
    <property type="project" value="TreeGrafter"/>
</dbReference>
<keyword evidence="2" id="KW-0238">DNA-binding</keyword>
<dbReference type="EMBL" id="VUMV01000002">
    <property type="protein sequence ID" value="MST81615.1"/>
    <property type="molecule type" value="Genomic_DNA"/>
</dbReference>
<dbReference type="GO" id="GO:0003700">
    <property type="term" value="F:DNA-binding transcription factor activity"/>
    <property type="evidence" value="ECO:0007669"/>
    <property type="project" value="TreeGrafter"/>
</dbReference>
<evidence type="ECO:0000313" key="6">
    <source>
        <dbReference type="EMBL" id="MST81615.1"/>
    </source>
</evidence>
<dbReference type="InterPro" id="IPR012318">
    <property type="entry name" value="HTH_CRP"/>
</dbReference>
<dbReference type="PANTHER" id="PTHR24567">
    <property type="entry name" value="CRP FAMILY TRANSCRIPTIONAL REGULATORY PROTEIN"/>
    <property type="match status" value="1"/>
</dbReference>
<dbReference type="Gene3D" id="2.60.120.10">
    <property type="entry name" value="Jelly Rolls"/>
    <property type="match status" value="1"/>
</dbReference>
<dbReference type="InterPro" id="IPR036390">
    <property type="entry name" value="WH_DNA-bd_sf"/>
</dbReference>
<dbReference type="SMART" id="SM00419">
    <property type="entry name" value="HTH_CRP"/>
    <property type="match status" value="1"/>
</dbReference>
<feature type="domain" description="Cyclic nucleotide-binding" evidence="4">
    <location>
        <begin position="14"/>
        <end position="88"/>
    </location>
</feature>
<proteinExistence type="predicted"/>
<feature type="domain" description="HTH crp-type" evidence="5">
    <location>
        <begin position="168"/>
        <end position="233"/>
    </location>
</feature>
<comment type="caution">
    <text evidence="6">The sequence shown here is derived from an EMBL/GenBank/DDBJ whole genome shotgun (WGS) entry which is preliminary data.</text>
</comment>
<dbReference type="AlphaFoldDB" id="A0A7X2P7E2"/>
<dbReference type="RefSeq" id="WP_154457440.1">
    <property type="nucleotide sequence ID" value="NZ_VUMV01000002.1"/>
</dbReference>
<evidence type="ECO:0000313" key="7">
    <source>
        <dbReference type="Proteomes" id="UP000466864"/>
    </source>
</evidence>
<organism evidence="6 7">
    <name type="scientific">Bilifractor porci</name>
    <dbReference type="NCBI Taxonomy" id="2606636"/>
    <lineage>
        <taxon>Bacteria</taxon>
        <taxon>Bacillati</taxon>
        <taxon>Bacillota</taxon>
        <taxon>Clostridia</taxon>
        <taxon>Lachnospirales</taxon>
        <taxon>Lachnospiraceae</taxon>
        <taxon>Bilifractor</taxon>
    </lineage>
</organism>
<evidence type="ECO:0000256" key="1">
    <source>
        <dbReference type="ARBA" id="ARBA00023015"/>
    </source>
</evidence>
<dbReference type="GO" id="GO:0003677">
    <property type="term" value="F:DNA binding"/>
    <property type="evidence" value="ECO:0007669"/>
    <property type="project" value="UniProtKB-KW"/>
</dbReference>
<keyword evidence="1" id="KW-0805">Transcription regulation</keyword>
<gene>
    <name evidence="6" type="ORF">FYJ60_04735</name>
</gene>
<dbReference type="SMART" id="SM00100">
    <property type="entry name" value="cNMP"/>
    <property type="match status" value="1"/>
</dbReference>